<dbReference type="InterPro" id="IPR036388">
    <property type="entry name" value="WH-like_DNA-bd_sf"/>
</dbReference>
<dbReference type="InterPro" id="IPR050679">
    <property type="entry name" value="Bact_HTH_transcr_reg"/>
</dbReference>
<comment type="caution">
    <text evidence="5">The sequence shown here is derived from an EMBL/GenBank/DDBJ whole genome shotgun (WGS) entry which is preliminary data.</text>
</comment>
<gene>
    <name evidence="5" type="ORF">AF331_18860</name>
</gene>
<feature type="domain" description="HTH gntR-type" evidence="4">
    <location>
        <begin position="1"/>
        <end position="69"/>
    </location>
</feature>
<dbReference type="GO" id="GO:0003700">
    <property type="term" value="F:DNA-binding transcription factor activity"/>
    <property type="evidence" value="ECO:0007669"/>
    <property type="project" value="InterPro"/>
</dbReference>
<evidence type="ECO:0000256" key="2">
    <source>
        <dbReference type="ARBA" id="ARBA00023125"/>
    </source>
</evidence>
<dbReference type="PANTHER" id="PTHR44846">
    <property type="entry name" value="MANNOSYL-D-GLYCERATE TRANSPORT/METABOLISM SYSTEM REPRESSOR MNGR-RELATED"/>
    <property type="match status" value="1"/>
</dbReference>
<dbReference type="RefSeq" id="WP_053429557.1">
    <property type="nucleotide sequence ID" value="NZ_LGUE01000008.1"/>
</dbReference>
<dbReference type="PATRIC" id="fig|189381.12.peg.3278"/>
<evidence type="ECO:0000313" key="6">
    <source>
        <dbReference type="Proteomes" id="UP000037405"/>
    </source>
</evidence>
<evidence type="ECO:0000313" key="5">
    <source>
        <dbReference type="EMBL" id="KON82907.1"/>
    </source>
</evidence>
<protein>
    <submittedName>
        <fullName evidence="5">GntR family transcriptional regulator</fullName>
    </submittedName>
</protein>
<dbReference type="CDD" id="cd07377">
    <property type="entry name" value="WHTH_GntR"/>
    <property type="match status" value="1"/>
</dbReference>
<dbReference type="Pfam" id="PF07702">
    <property type="entry name" value="UTRA"/>
    <property type="match status" value="1"/>
</dbReference>
<dbReference type="InterPro" id="IPR011663">
    <property type="entry name" value="UTRA"/>
</dbReference>
<evidence type="ECO:0000259" key="4">
    <source>
        <dbReference type="PROSITE" id="PS50949"/>
    </source>
</evidence>
<dbReference type="Proteomes" id="UP000037405">
    <property type="component" value="Unassembled WGS sequence"/>
</dbReference>
<proteinExistence type="predicted"/>
<dbReference type="Gene3D" id="1.10.10.10">
    <property type="entry name" value="Winged helix-like DNA-binding domain superfamily/Winged helix DNA-binding domain"/>
    <property type="match status" value="1"/>
</dbReference>
<dbReference type="InterPro" id="IPR000524">
    <property type="entry name" value="Tscrpt_reg_HTH_GntR"/>
</dbReference>
<dbReference type="OrthoDB" id="9816541at2"/>
<dbReference type="Gene3D" id="3.40.1410.10">
    <property type="entry name" value="Chorismate lyase-like"/>
    <property type="match status" value="1"/>
</dbReference>
<keyword evidence="6" id="KW-1185">Reference proteome</keyword>
<dbReference type="SUPFAM" id="SSF46785">
    <property type="entry name" value="Winged helix' DNA-binding domain"/>
    <property type="match status" value="1"/>
</dbReference>
<dbReference type="AlphaFoldDB" id="A0A0M0FZV2"/>
<dbReference type="SMART" id="SM00345">
    <property type="entry name" value="HTH_GNTR"/>
    <property type="match status" value="1"/>
</dbReference>
<reference evidence="6" key="1">
    <citation type="submission" date="2015-07" db="EMBL/GenBank/DDBJ databases">
        <title>Fjat-14235 jcm11544.</title>
        <authorList>
            <person name="Liu B."/>
            <person name="Wang J."/>
            <person name="Zhu Y."/>
            <person name="Liu G."/>
            <person name="Chen Q."/>
            <person name="Chen Z."/>
            <person name="Lan J."/>
            <person name="Che J."/>
            <person name="Ge C."/>
            <person name="Shi H."/>
            <person name="Pan Z."/>
            <person name="Liu X."/>
        </authorList>
    </citation>
    <scope>NUCLEOTIDE SEQUENCE [LARGE SCALE GENOMIC DNA]</scope>
    <source>
        <strain evidence="6">JCM 11544</strain>
    </source>
</reference>
<dbReference type="STRING" id="189381.GCA_900166615_00455"/>
<accession>A0A0M0FZV2</accession>
<organism evidence="5 6">
    <name type="scientific">Rossellomorea marisflavi</name>
    <dbReference type="NCBI Taxonomy" id="189381"/>
    <lineage>
        <taxon>Bacteria</taxon>
        <taxon>Bacillati</taxon>
        <taxon>Bacillota</taxon>
        <taxon>Bacilli</taxon>
        <taxon>Bacillales</taxon>
        <taxon>Bacillaceae</taxon>
        <taxon>Rossellomorea</taxon>
    </lineage>
</organism>
<dbReference type="PRINTS" id="PR00035">
    <property type="entry name" value="HTHGNTR"/>
</dbReference>
<dbReference type="GO" id="GO:0045892">
    <property type="term" value="P:negative regulation of DNA-templated transcription"/>
    <property type="evidence" value="ECO:0007669"/>
    <property type="project" value="TreeGrafter"/>
</dbReference>
<dbReference type="SMART" id="SM00866">
    <property type="entry name" value="UTRA"/>
    <property type="match status" value="1"/>
</dbReference>
<dbReference type="GO" id="GO:0003677">
    <property type="term" value="F:DNA binding"/>
    <property type="evidence" value="ECO:0007669"/>
    <property type="project" value="UniProtKB-KW"/>
</dbReference>
<dbReference type="SUPFAM" id="SSF64288">
    <property type="entry name" value="Chorismate lyase-like"/>
    <property type="match status" value="1"/>
</dbReference>
<dbReference type="Pfam" id="PF00392">
    <property type="entry name" value="GntR"/>
    <property type="match status" value="1"/>
</dbReference>
<dbReference type="PANTHER" id="PTHR44846:SF4">
    <property type="entry name" value="HTH GNTR-TYPE DOMAIN-CONTAINING PROTEIN"/>
    <property type="match status" value="1"/>
</dbReference>
<sequence length="234" mass="26750">MKKREFIADDLLSKIYQNKYPPGGKLPTERELADQYGVSRYTIREALKKLLNIGSIHVVQGSGIFVTDTITQSPLISNSLQEKKFKDIESKVVYLKREKASASSQRIFDSQSDVWSFKRVRLVDYQKVQIETSLVPVELFPDLDEGVIAQSVHEYVQKCGYDISHFITSYSAVNVSKEDADLLNCKKGLAAMKIVNRGILKDGQVFEYSELINLDYSVSYFTPFNTNKHQFRKN</sequence>
<evidence type="ECO:0000256" key="3">
    <source>
        <dbReference type="ARBA" id="ARBA00023163"/>
    </source>
</evidence>
<dbReference type="EMBL" id="LGUE01000008">
    <property type="protein sequence ID" value="KON82907.1"/>
    <property type="molecule type" value="Genomic_DNA"/>
</dbReference>
<keyword evidence="2" id="KW-0238">DNA-binding</keyword>
<dbReference type="InterPro" id="IPR028978">
    <property type="entry name" value="Chorismate_lyase_/UTRA_dom_sf"/>
</dbReference>
<dbReference type="PROSITE" id="PS50949">
    <property type="entry name" value="HTH_GNTR"/>
    <property type="match status" value="1"/>
</dbReference>
<name>A0A0M0FZV2_9BACI</name>
<keyword evidence="3" id="KW-0804">Transcription</keyword>
<dbReference type="InterPro" id="IPR036390">
    <property type="entry name" value="WH_DNA-bd_sf"/>
</dbReference>
<keyword evidence="1" id="KW-0805">Transcription regulation</keyword>
<evidence type="ECO:0000256" key="1">
    <source>
        <dbReference type="ARBA" id="ARBA00023015"/>
    </source>
</evidence>